<sequence>MVTDTNICRCDYCGVEGVYGVDIVDTDWHDPVHDHDIIRIMCKDIEACLSGGKDK</sequence>
<dbReference type="EMBL" id="MT141648">
    <property type="protein sequence ID" value="QJA68777.1"/>
    <property type="molecule type" value="Genomic_DNA"/>
</dbReference>
<protein>
    <submittedName>
        <fullName evidence="1">Uncharacterized protein</fullName>
    </submittedName>
</protein>
<reference evidence="1" key="1">
    <citation type="submission" date="2020-03" db="EMBL/GenBank/DDBJ databases">
        <title>The deep terrestrial virosphere.</title>
        <authorList>
            <person name="Holmfeldt K."/>
            <person name="Nilsson E."/>
            <person name="Simone D."/>
            <person name="Lopez-Fernandez M."/>
            <person name="Wu X."/>
            <person name="de Brujin I."/>
            <person name="Lundin D."/>
            <person name="Andersson A."/>
            <person name="Bertilsson S."/>
            <person name="Dopson M."/>
        </authorList>
    </citation>
    <scope>NUCLEOTIDE SEQUENCE</scope>
    <source>
        <strain evidence="1">MM415A05776</strain>
    </source>
</reference>
<gene>
    <name evidence="1" type="ORF">MM415A05776_0005</name>
</gene>
<evidence type="ECO:0000313" key="1">
    <source>
        <dbReference type="EMBL" id="QJA68777.1"/>
    </source>
</evidence>
<name>A0A6M3JIV0_9ZZZZ</name>
<proteinExistence type="predicted"/>
<organism evidence="1">
    <name type="scientific">viral metagenome</name>
    <dbReference type="NCBI Taxonomy" id="1070528"/>
    <lineage>
        <taxon>unclassified sequences</taxon>
        <taxon>metagenomes</taxon>
        <taxon>organismal metagenomes</taxon>
    </lineage>
</organism>
<dbReference type="AlphaFoldDB" id="A0A6M3JIV0"/>
<accession>A0A6M3JIV0</accession>